<dbReference type="SUPFAM" id="SSF81301">
    <property type="entry name" value="Nucleotidyltransferase"/>
    <property type="match status" value="1"/>
</dbReference>
<dbReference type="InterPro" id="IPR043519">
    <property type="entry name" value="NT_sf"/>
</dbReference>
<comment type="similarity">
    <text evidence="1 2">Belongs to the Iojap/RsfS family.</text>
</comment>
<dbReference type="Pfam" id="PF02410">
    <property type="entry name" value="RsfS"/>
    <property type="match status" value="1"/>
</dbReference>
<dbReference type="NCBIfam" id="TIGR00090">
    <property type="entry name" value="rsfS_iojap_ybeB"/>
    <property type="match status" value="1"/>
</dbReference>
<keyword evidence="2" id="KW-0810">Translation regulation</keyword>
<evidence type="ECO:0000256" key="2">
    <source>
        <dbReference type="HAMAP-Rule" id="MF_01477"/>
    </source>
</evidence>
<dbReference type="HAMAP" id="MF_01477">
    <property type="entry name" value="Iojap_RsfS"/>
    <property type="match status" value="1"/>
</dbReference>
<dbReference type="Proteomes" id="UP001157353">
    <property type="component" value="Unassembled WGS sequence"/>
</dbReference>
<sequence>MLDQELKAFVITQIEDMKAKDITIIDVAGTSDVTDTMIICTGNSKRHVRSIAEQTALEAKRAGDAPIGVEGLEGSEWVLVDLGNVVLHVMQDETRQFYDLEKLWGHSA</sequence>
<comment type="function">
    <text evidence="2">Functions as a ribosomal silencing factor. Interacts with ribosomal protein uL14 (rplN), blocking formation of intersubunit bridge B8. Prevents association of the 30S and 50S ribosomal subunits and the formation of functional ribosomes, thus repressing translation.</text>
</comment>
<gene>
    <name evidence="2 3" type="primary">rsfS</name>
    <name evidence="3" type="ORF">GCM10007916_08900</name>
</gene>
<dbReference type="InterPro" id="IPR004394">
    <property type="entry name" value="Iojap/RsfS/C7orf30"/>
</dbReference>
<evidence type="ECO:0000313" key="4">
    <source>
        <dbReference type="Proteomes" id="UP001157353"/>
    </source>
</evidence>
<comment type="subunit">
    <text evidence="2">Interacts with ribosomal protein uL14 (rplN).</text>
</comment>
<reference evidence="4" key="1">
    <citation type="journal article" date="2019" name="Int. J. Syst. Evol. Microbiol.">
        <title>The Global Catalogue of Microorganisms (GCM) 10K type strain sequencing project: providing services to taxonomists for standard genome sequencing and annotation.</title>
        <authorList>
            <consortium name="The Broad Institute Genomics Platform"/>
            <consortium name="The Broad Institute Genome Sequencing Center for Infectious Disease"/>
            <person name="Wu L."/>
            <person name="Ma J."/>
        </authorList>
    </citation>
    <scope>NUCLEOTIDE SEQUENCE [LARGE SCALE GENOMIC DNA]</scope>
    <source>
        <strain evidence="4">NBRC 103166</strain>
    </source>
</reference>
<dbReference type="EMBL" id="BSPQ01000002">
    <property type="protein sequence ID" value="GLS89823.1"/>
    <property type="molecule type" value="Genomic_DNA"/>
</dbReference>
<keyword evidence="4" id="KW-1185">Reference proteome</keyword>
<evidence type="ECO:0000313" key="3">
    <source>
        <dbReference type="EMBL" id="GLS89823.1"/>
    </source>
</evidence>
<proteinExistence type="inferred from homology"/>
<keyword evidence="2" id="KW-0678">Repressor</keyword>
<comment type="subcellular location">
    <subcellularLocation>
        <location evidence="2">Cytoplasm</location>
    </subcellularLocation>
</comment>
<dbReference type="Gene3D" id="3.30.460.10">
    <property type="entry name" value="Beta Polymerase, domain 2"/>
    <property type="match status" value="1"/>
</dbReference>
<dbReference type="RefSeq" id="WP_284202949.1">
    <property type="nucleotide sequence ID" value="NZ_BSPQ01000002.1"/>
</dbReference>
<dbReference type="PANTHER" id="PTHR21043:SF0">
    <property type="entry name" value="MITOCHONDRIAL ASSEMBLY OF RIBOSOMAL LARGE SUBUNIT PROTEIN 1"/>
    <property type="match status" value="1"/>
</dbReference>
<accession>A0ABQ6DXD7</accession>
<evidence type="ECO:0000256" key="1">
    <source>
        <dbReference type="ARBA" id="ARBA00010574"/>
    </source>
</evidence>
<keyword evidence="2" id="KW-0963">Cytoplasm</keyword>
<dbReference type="PANTHER" id="PTHR21043">
    <property type="entry name" value="IOJAP SUPERFAMILY ORTHOLOG"/>
    <property type="match status" value="1"/>
</dbReference>
<organism evidence="3 4">
    <name type="scientific">Psychromonas marina</name>
    <dbReference type="NCBI Taxonomy" id="88364"/>
    <lineage>
        <taxon>Bacteria</taxon>
        <taxon>Pseudomonadati</taxon>
        <taxon>Pseudomonadota</taxon>
        <taxon>Gammaproteobacteria</taxon>
        <taxon>Alteromonadales</taxon>
        <taxon>Psychromonadaceae</taxon>
        <taxon>Psychromonas</taxon>
    </lineage>
</organism>
<name>A0ABQ6DXD7_9GAMM</name>
<comment type="caution">
    <text evidence="3">The sequence shown here is derived from an EMBL/GenBank/DDBJ whole genome shotgun (WGS) entry which is preliminary data.</text>
</comment>
<protein>
    <recommendedName>
        <fullName evidence="2">Ribosomal silencing factor RsfS</fullName>
    </recommendedName>
</protein>